<protein>
    <submittedName>
        <fullName evidence="2">Uncharacterized protein</fullName>
    </submittedName>
</protein>
<organism evidence="2 3">
    <name type="scientific">Alteromonas australica</name>
    <dbReference type="NCBI Taxonomy" id="589873"/>
    <lineage>
        <taxon>Bacteria</taxon>
        <taxon>Pseudomonadati</taxon>
        <taxon>Pseudomonadota</taxon>
        <taxon>Gammaproteobacteria</taxon>
        <taxon>Alteromonadales</taxon>
        <taxon>Alteromonadaceae</taxon>
        <taxon>Alteromonas/Salinimonas group</taxon>
        <taxon>Alteromonas</taxon>
    </lineage>
</organism>
<sequence length="442" mass="46147">MVTFSVVPREEPSVPADGSLTRSDPLAGLIEKLKTDNLQAAIQIPVTPEYQKQFQRELFDRLRALADPEKGIPFVTPASAPFVAGLSPEQQQAITTAQGGLGSYLPFMQQAGATFDQAGGALGALGDYSDTLARMGGTAAGQATPFSDQAVRSASDARGTIGDIGQQVAGLQESTGRFDPSDISAFRNPFEDQLVEQIREDIAESTGRQRQKQQEALVASGAAAMGTRADRQRADLSQKALEAEIDAITRLRKQGFDDAQTRAQQAFEAQQTRRQQAAQLGIAGLEGAGRLGLSAGQLGLSAGELGLKGTELGGTLVGAGAGLLSDQAKQLQALGGLRADLGGAQQQAGLQDINTLLSLGGLTQQNQQALLDARFRDAVAQQTDPYKALQIQSDIFAGIPSSQSIVTAQQEPPVQAVPQPSPVSQVAGLGLAGLGAYRSIFG</sequence>
<evidence type="ECO:0000313" key="3">
    <source>
        <dbReference type="Proteomes" id="UP000263517"/>
    </source>
</evidence>
<dbReference type="EMBL" id="DNAN01000065">
    <property type="protein sequence ID" value="HAW74465.1"/>
    <property type="molecule type" value="Genomic_DNA"/>
</dbReference>
<name>A0A350NZJ8_9ALTE</name>
<dbReference type="AlphaFoldDB" id="A0A350NZJ8"/>
<evidence type="ECO:0000313" key="2">
    <source>
        <dbReference type="EMBL" id="HAW74465.1"/>
    </source>
</evidence>
<accession>A0A350NZJ8</accession>
<proteinExistence type="predicted"/>
<comment type="caution">
    <text evidence="2">The sequence shown here is derived from an EMBL/GenBank/DDBJ whole genome shotgun (WGS) entry which is preliminary data.</text>
</comment>
<reference evidence="2 3" key="1">
    <citation type="journal article" date="2018" name="Nat. Biotechnol.">
        <title>A standardized bacterial taxonomy based on genome phylogeny substantially revises the tree of life.</title>
        <authorList>
            <person name="Parks D.H."/>
            <person name="Chuvochina M."/>
            <person name="Waite D.W."/>
            <person name="Rinke C."/>
            <person name="Skarshewski A."/>
            <person name="Chaumeil P.A."/>
            <person name="Hugenholtz P."/>
        </authorList>
    </citation>
    <scope>NUCLEOTIDE SEQUENCE [LARGE SCALE GENOMIC DNA]</scope>
    <source>
        <strain evidence="2">UBA11978</strain>
    </source>
</reference>
<evidence type="ECO:0000256" key="1">
    <source>
        <dbReference type="SAM" id="MobiDB-lite"/>
    </source>
</evidence>
<dbReference type="Proteomes" id="UP000263517">
    <property type="component" value="Unassembled WGS sequence"/>
</dbReference>
<feature type="region of interest" description="Disordered" evidence="1">
    <location>
        <begin position="1"/>
        <end position="20"/>
    </location>
</feature>
<gene>
    <name evidence="2" type="ORF">DCW74_01875</name>
</gene>